<dbReference type="Proteomes" id="UP000800097">
    <property type="component" value="Unassembled WGS sequence"/>
</dbReference>
<dbReference type="RefSeq" id="XP_033652552.1">
    <property type="nucleotide sequence ID" value="XM_033803150.1"/>
</dbReference>
<gene>
    <name evidence="1" type="ORF">EI97DRAFT_84843</name>
</gene>
<keyword evidence="2" id="KW-1185">Reference proteome</keyword>
<sequence>MDAKSVDMLDWRNSIPIPGAQPGKKKTAPLRKSLRSMAGKLTLHCIVHAALPTFPLSNLSLITLRHPTGGWLLDIPQHSYMILTASSSPKPAKHLGSFRIIAEGNYIARLEDDRPGYLTCAPVPDLRNSIGSPPRRRRASTPIYGVLNIPANMFGLHFAVHVAES</sequence>
<accession>A0A6A6JFT3</accession>
<evidence type="ECO:0000313" key="1">
    <source>
        <dbReference type="EMBL" id="KAF2275013.1"/>
    </source>
</evidence>
<dbReference type="EMBL" id="ML986499">
    <property type="protein sequence ID" value="KAF2275013.1"/>
    <property type="molecule type" value="Genomic_DNA"/>
</dbReference>
<evidence type="ECO:0000313" key="2">
    <source>
        <dbReference type="Proteomes" id="UP000800097"/>
    </source>
</evidence>
<dbReference type="AlphaFoldDB" id="A0A6A6JFT3"/>
<protein>
    <submittedName>
        <fullName evidence="1">Uncharacterized protein</fullName>
    </submittedName>
</protein>
<proteinExistence type="predicted"/>
<name>A0A6A6JFT3_WESOR</name>
<organism evidence="1 2">
    <name type="scientific">Westerdykella ornata</name>
    <dbReference type="NCBI Taxonomy" id="318751"/>
    <lineage>
        <taxon>Eukaryota</taxon>
        <taxon>Fungi</taxon>
        <taxon>Dikarya</taxon>
        <taxon>Ascomycota</taxon>
        <taxon>Pezizomycotina</taxon>
        <taxon>Dothideomycetes</taxon>
        <taxon>Pleosporomycetidae</taxon>
        <taxon>Pleosporales</taxon>
        <taxon>Sporormiaceae</taxon>
        <taxon>Westerdykella</taxon>
    </lineage>
</organism>
<reference evidence="1" key="1">
    <citation type="journal article" date="2020" name="Stud. Mycol.">
        <title>101 Dothideomycetes genomes: a test case for predicting lifestyles and emergence of pathogens.</title>
        <authorList>
            <person name="Haridas S."/>
            <person name="Albert R."/>
            <person name="Binder M."/>
            <person name="Bloem J."/>
            <person name="Labutti K."/>
            <person name="Salamov A."/>
            <person name="Andreopoulos B."/>
            <person name="Baker S."/>
            <person name="Barry K."/>
            <person name="Bills G."/>
            <person name="Bluhm B."/>
            <person name="Cannon C."/>
            <person name="Castanera R."/>
            <person name="Culley D."/>
            <person name="Daum C."/>
            <person name="Ezra D."/>
            <person name="Gonzalez J."/>
            <person name="Henrissat B."/>
            <person name="Kuo A."/>
            <person name="Liang C."/>
            <person name="Lipzen A."/>
            <person name="Lutzoni F."/>
            <person name="Magnuson J."/>
            <person name="Mondo S."/>
            <person name="Nolan M."/>
            <person name="Ohm R."/>
            <person name="Pangilinan J."/>
            <person name="Park H.-J."/>
            <person name="Ramirez L."/>
            <person name="Alfaro M."/>
            <person name="Sun H."/>
            <person name="Tritt A."/>
            <person name="Yoshinaga Y."/>
            <person name="Zwiers L.-H."/>
            <person name="Turgeon B."/>
            <person name="Goodwin S."/>
            <person name="Spatafora J."/>
            <person name="Crous P."/>
            <person name="Grigoriev I."/>
        </authorList>
    </citation>
    <scope>NUCLEOTIDE SEQUENCE</scope>
    <source>
        <strain evidence="1">CBS 379.55</strain>
    </source>
</reference>
<dbReference type="GeneID" id="54556325"/>